<proteinExistence type="predicted"/>
<dbReference type="Pfam" id="PF03403">
    <property type="entry name" value="PAF-AH_p_II"/>
    <property type="match status" value="1"/>
</dbReference>
<evidence type="ECO:0000256" key="2">
    <source>
        <dbReference type="ARBA" id="ARBA00022963"/>
    </source>
</evidence>
<dbReference type="SUPFAM" id="SSF53474">
    <property type="entry name" value="alpha/beta-Hydrolases"/>
    <property type="match status" value="1"/>
</dbReference>
<name>A0A2T0MBW2_9FLAO</name>
<dbReference type="PANTHER" id="PTHR10272:SF0">
    <property type="entry name" value="PLATELET-ACTIVATING FACTOR ACETYLHYDROLASE"/>
    <property type="match status" value="1"/>
</dbReference>
<dbReference type="GO" id="GO:0016042">
    <property type="term" value="P:lipid catabolic process"/>
    <property type="evidence" value="ECO:0007669"/>
    <property type="project" value="UniProtKB-KW"/>
</dbReference>
<accession>A0A2T0MBW2</accession>
<dbReference type="Gene3D" id="3.40.50.1820">
    <property type="entry name" value="alpha/beta hydrolase"/>
    <property type="match status" value="1"/>
</dbReference>
<evidence type="ECO:0000256" key="3">
    <source>
        <dbReference type="ARBA" id="ARBA00023098"/>
    </source>
</evidence>
<keyword evidence="1 4" id="KW-0378">Hydrolase</keyword>
<evidence type="ECO:0000313" key="4">
    <source>
        <dbReference type="EMBL" id="PRX54988.1"/>
    </source>
</evidence>
<keyword evidence="2" id="KW-0442">Lipid degradation</keyword>
<gene>
    <name evidence="4" type="ORF">CLV81_3394</name>
</gene>
<dbReference type="GO" id="GO:0003847">
    <property type="term" value="F:1-alkyl-2-acetylglycerophosphocholine esterase activity"/>
    <property type="evidence" value="ECO:0007669"/>
    <property type="project" value="TreeGrafter"/>
</dbReference>
<comment type="caution">
    <text evidence="4">The sequence shown here is derived from an EMBL/GenBank/DDBJ whole genome shotgun (WGS) entry which is preliminary data.</text>
</comment>
<evidence type="ECO:0000313" key="5">
    <source>
        <dbReference type="Proteomes" id="UP000237640"/>
    </source>
</evidence>
<sequence>MSSVDSLLSFLEFTYIYWKLKFFLMHKKVRLTALSFVVLLSIYANAQSEFLIGDALPDAPILSERGDYGVGVQALEFVNKNQPDILNIADGKAPIYDRKITVEAWYPATIPNGTKEIEEYTQVLGRNGTEGRPVVPFTFKGRALRNAKILQESKKYPLVILSHGYVGSRFLFTYLAENLASKGYVVVSIDHTDSTYKDAANFTSTLVNRSLDQLFVLNEIDKLSQPESGSFLSGMVDVSKTGLVGYSMGGYGGLNTCGAGYSEAAVGFYKSMTGGNTALDERTMSSKSYKKMMDSRIKAFVAMAPWGMTRGVWDDKGLAGLEVPTFFIAGSEDDISGYEKGIKAIYQGAINSDRYLLTYINARHNVAPNPPTVETMQKGLNIDEYLRYADSVWDMRRINNVNQHFITAFLGIHLRGEDNMEYLDLEPNANTGNWKGFKPRTSVGMELLHETPITQN</sequence>
<keyword evidence="5" id="KW-1185">Reference proteome</keyword>
<dbReference type="PANTHER" id="PTHR10272">
    <property type="entry name" value="PLATELET-ACTIVATING FACTOR ACETYLHYDROLASE"/>
    <property type="match status" value="1"/>
</dbReference>
<protein>
    <submittedName>
        <fullName evidence="4">Platelet-activating factor acetylhydrolase isoform II</fullName>
    </submittedName>
</protein>
<dbReference type="EMBL" id="PVYX01000002">
    <property type="protein sequence ID" value="PRX54988.1"/>
    <property type="molecule type" value="Genomic_DNA"/>
</dbReference>
<evidence type="ECO:0000256" key="1">
    <source>
        <dbReference type="ARBA" id="ARBA00022801"/>
    </source>
</evidence>
<dbReference type="Proteomes" id="UP000237640">
    <property type="component" value="Unassembled WGS sequence"/>
</dbReference>
<dbReference type="AlphaFoldDB" id="A0A2T0MBW2"/>
<dbReference type="InterPro" id="IPR029058">
    <property type="entry name" value="AB_hydrolase_fold"/>
</dbReference>
<keyword evidence="3" id="KW-0443">Lipid metabolism</keyword>
<reference evidence="4 5" key="1">
    <citation type="submission" date="2018-03" db="EMBL/GenBank/DDBJ databases">
        <title>Genomic Encyclopedia of Archaeal and Bacterial Type Strains, Phase II (KMG-II): from individual species to whole genera.</title>
        <authorList>
            <person name="Goeker M."/>
        </authorList>
    </citation>
    <scope>NUCLEOTIDE SEQUENCE [LARGE SCALE GENOMIC DNA]</scope>
    <source>
        <strain evidence="4 5">DSM 25027</strain>
    </source>
</reference>
<organism evidence="4 5">
    <name type="scientific">Flagellimonas meridianipacifica</name>
    <dbReference type="NCBI Taxonomy" id="1080225"/>
    <lineage>
        <taxon>Bacteria</taxon>
        <taxon>Pseudomonadati</taxon>
        <taxon>Bacteroidota</taxon>
        <taxon>Flavobacteriia</taxon>
        <taxon>Flavobacteriales</taxon>
        <taxon>Flavobacteriaceae</taxon>
        <taxon>Flagellimonas</taxon>
    </lineage>
</organism>